<dbReference type="InterPro" id="IPR036291">
    <property type="entry name" value="NAD(P)-bd_dom_sf"/>
</dbReference>
<dbReference type="PANTHER" id="PTHR43677">
    <property type="entry name" value="SHORT-CHAIN DEHYDROGENASE/REDUCTASE"/>
    <property type="match status" value="1"/>
</dbReference>
<keyword evidence="3" id="KW-1185">Reference proteome</keyword>
<dbReference type="AlphaFoldDB" id="A0A1Q2M0T7"/>
<name>A0A1Q2M0T7_9GAMM</name>
<dbReference type="Pfam" id="PF08240">
    <property type="entry name" value="ADH_N"/>
    <property type="match status" value="1"/>
</dbReference>
<dbReference type="GO" id="GO:0016491">
    <property type="term" value="F:oxidoreductase activity"/>
    <property type="evidence" value="ECO:0007669"/>
    <property type="project" value="InterPro"/>
</dbReference>
<sequence length="342" mass="36809">MEQTRHVWRTHKAGAISNLRLLEEPLSSLASGQVRVAVKSVGLNFADIFALTGLYSATPEGSFIPGLEFAGVVSEVAADTPTDLKVGDRVYGCTRFGGYASVIDVPVQHCRKIPDAWSFAEGAAFPAQSLTAYYALTNLAAVKPGQQVLIQSAAGGVGLQAMRMAEQMGAIPIGTVSSEKKRDFLAAQGFSDVIVRGEHFADQLKLQLGGQPLHAILDGIGGKLQQQCFAALAPTGRLVVFGAAEFTPGDKPNWLKAAWLYLKRPRYDVMDMISTNKSVLAFNLIWLWQEQALFDELLSGCANLNLPAPHVGHEYDFARAHDAIECLRSGNSIGKVVLNIPS</sequence>
<dbReference type="InterPro" id="IPR011032">
    <property type="entry name" value="GroES-like_sf"/>
</dbReference>
<dbReference type="SUPFAM" id="SSF51735">
    <property type="entry name" value="NAD(P)-binding Rossmann-fold domains"/>
    <property type="match status" value="1"/>
</dbReference>
<dbReference type="InterPro" id="IPR051397">
    <property type="entry name" value="Zn-ADH-like_protein"/>
</dbReference>
<accession>A0A1Q2M0T7</accession>
<dbReference type="EMBL" id="CP019650">
    <property type="protein sequence ID" value="AQQ66321.1"/>
    <property type="molecule type" value="Genomic_DNA"/>
</dbReference>
<evidence type="ECO:0000259" key="1">
    <source>
        <dbReference type="SMART" id="SM00829"/>
    </source>
</evidence>
<dbReference type="SUPFAM" id="SSF50129">
    <property type="entry name" value="GroES-like"/>
    <property type="match status" value="1"/>
</dbReference>
<dbReference type="RefSeq" id="WP_077399348.1">
    <property type="nucleotide sequence ID" value="NZ_CP019650.1"/>
</dbReference>
<evidence type="ECO:0000313" key="2">
    <source>
        <dbReference type="EMBL" id="AQQ66321.1"/>
    </source>
</evidence>
<dbReference type="Gene3D" id="3.90.180.10">
    <property type="entry name" value="Medium-chain alcohol dehydrogenases, catalytic domain"/>
    <property type="match status" value="1"/>
</dbReference>
<dbReference type="KEGG" id="maga:Mag101_00640"/>
<dbReference type="STRING" id="260552.Mag101_00640"/>
<dbReference type="InterPro" id="IPR013154">
    <property type="entry name" value="ADH-like_N"/>
</dbReference>
<dbReference type="SMART" id="SM00829">
    <property type="entry name" value="PKS_ER"/>
    <property type="match status" value="1"/>
</dbReference>
<reference evidence="2" key="1">
    <citation type="submission" date="2017-02" db="EMBL/GenBank/DDBJ databases">
        <title>Genome of Microbulbifer agarilyticus GP101.</title>
        <authorList>
            <person name="Jung J."/>
            <person name="Bae S.S."/>
            <person name="Baek K."/>
        </authorList>
    </citation>
    <scope>NUCLEOTIDE SEQUENCE [LARGE SCALE GENOMIC DNA]</scope>
    <source>
        <strain evidence="2">GP101</strain>
    </source>
</reference>
<dbReference type="Pfam" id="PF00107">
    <property type="entry name" value="ADH_zinc_N"/>
    <property type="match status" value="1"/>
</dbReference>
<organism evidence="2 3">
    <name type="scientific">Microbulbifer agarilyticus</name>
    <dbReference type="NCBI Taxonomy" id="260552"/>
    <lineage>
        <taxon>Bacteria</taxon>
        <taxon>Pseudomonadati</taxon>
        <taxon>Pseudomonadota</taxon>
        <taxon>Gammaproteobacteria</taxon>
        <taxon>Cellvibrionales</taxon>
        <taxon>Microbulbiferaceae</taxon>
        <taxon>Microbulbifer</taxon>
    </lineage>
</organism>
<dbReference type="PANTHER" id="PTHR43677:SF4">
    <property type="entry name" value="QUINONE OXIDOREDUCTASE-LIKE PROTEIN 2"/>
    <property type="match status" value="1"/>
</dbReference>
<gene>
    <name evidence="2" type="ORF">Mag101_00640</name>
</gene>
<dbReference type="eggNOG" id="COG0604">
    <property type="taxonomic scope" value="Bacteria"/>
</dbReference>
<dbReference type="OrthoDB" id="9785812at2"/>
<dbReference type="Gene3D" id="3.40.50.720">
    <property type="entry name" value="NAD(P)-binding Rossmann-like Domain"/>
    <property type="match status" value="1"/>
</dbReference>
<dbReference type="Proteomes" id="UP000188219">
    <property type="component" value="Chromosome"/>
</dbReference>
<dbReference type="InterPro" id="IPR020843">
    <property type="entry name" value="ER"/>
</dbReference>
<proteinExistence type="predicted"/>
<protein>
    <submittedName>
        <fullName evidence="2">Zinc-binding dehydrogenase</fullName>
    </submittedName>
</protein>
<evidence type="ECO:0000313" key="3">
    <source>
        <dbReference type="Proteomes" id="UP000188219"/>
    </source>
</evidence>
<dbReference type="InterPro" id="IPR013149">
    <property type="entry name" value="ADH-like_C"/>
</dbReference>
<feature type="domain" description="Enoyl reductase (ER)" evidence="1">
    <location>
        <begin position="14"/>
        <end position="338"/>
    </location>
</feature>